<evidence type="ECO:0000313" key="5">
    <source>
        <dbReference type="EMBL" id="SUZ70497.1"/>
    </source>
</evidence>
<evidence type="ECO:0000256" key="1">
    <source>
        <dbReference type="ARBA" id="ARBA00022679"/>
    </source>
</evidence>
<organism evidence="5">
    <name type="scientific">marine metagenome</name>
    <dbReference type="NCBI Taxonomy" id="408172"/>
    <lineage>
        <taxon>unclassified sequences</taxon>
        <taxon>metagenomes</taxon>
        <taxon>ecological metagenomes</taxon>
    </lineage>
</organism>
<dbReference type="Pfam" id="PF01983">
    <property type="entry name" value="CofC"/>
    <property type="match status" value="1"/>
</dbReference>
<accession>A0A381PWT3</accession>
<name>A0A381PWT3_9ZZZZ</name>
<sequence length="208" mass="24083">MWAIIPINNFDESFSRLSNVLNNDQRKEMTQILATQVLDALTPIESVKKIIVLSNELEWLNSFLNKKITVLPEPETEQFSEKIDYTAQWIQNQGILTMLYLSIDLPYIQQMDIENLISHHISGLSIVEANKDHGTNALILDLPTKMEFKFGPNSFSKHLEEARSKNIDTTIVKIECLSLDLDDWSDLELFKKNPVENKFSHFIDRNNF</sequence>
<proteinExistence type="predicted"/>
<dbReference type="PANTHER" id="PTHR40392">
    <property type="entry name" value="2-PHOSPHO-L-LACTATE GUANYLYLTRANSFERASE"/>
    <property type="match status" value="1"/>
</dbReference>
<protein>
    <recommendedName>
        <fullName evidence="6">2-phospho-L-lactate guanylyltransferase</fullName>
    </recommendedName>
</protein>
<dbReference type="AlphaFoldDB" id="A0A381PWT3"/>
<dbReference type="SUPFAM" id="SSF53448">
    <property type="entry name" value="Nucleotide-diphospho-sugar transferases"/>
    <property type="match status" value="1"/>
</dbReference>
<keyword evidence="4" id="KW-0342">GTP-binding</keyword>
<keyword evidence="2" id="KW-0548">Nucleotidyltransferase</keyword>
<dbReference type="InterPro" id="IPR002835">
    <property type="entry name" value="CofC"/>
</dbReference>
<dbReference type="GO" id="GO:0043814">
    <property type="term" value="F:phospholactate guanylyltransferase activity"/>
    <property type="evidence" value="ECO:0007669"/>
    <property type="project" value="InterPro"/>
</dbReference>
<dbReference type="PANTHER" id="PTHR40392:SF1">
    <property type="entry name" value="2-PHOSPHO-L-LACTATE GUANYLYLTRANSFERASE"/>
    <property type="match status" value="1"/>
</dbReference>
<reference evidence="5" key="1">
    <citation type="submission" date="2018-05" db="EMBL/GenBank/DDBJ databases">
        <authorList>
            <person name="Lanie J.A."/>
            <person name="Ng W.-L."/>
            <person name="Kazmierczak K.M."/>
            <person name="Andrzejewski T.M."/>
            <person name="Davidsen T.M."/>
            <person name="Wayne K.J."/>
            <person name="Tettelin H."/>
            <person name="Glass J.I."/>
            <person name="Rusch D."/>
            <person name="Podicherti R."/>
            <person name="Tsui H.-C.T."/>
            <person name="Winkler M.E."/>
        </authorList>
    </citation>
    <scope>NUCLEOTIDE SEQUENCE</scope>
</reference>
<keyword evidence="1" id="KW-0808">Transferase</keyword>
<evidence type="ECO:0000256" key="2">
    <source>
        <dbReference type="ARBA" id="ARBA00022695"/>
    </source>
</evidence>
<dbReference type="NCBIfam" id="TIGR03552">
    <property type="entry name" value="F420_cofC"/>
    <property type="match status" value="1"/>
</dbReference>
<evidence type="ECO:0000256" key="4">
    <source>
        <dbReference type="ARBA" id="ARBA00023134"/>
    </source>
</evidence>
<keyword evidence="3" id="KW-0547">Nucleotide-binding</keyword>
<gene>
    <name evidence="5" type="ORF">METZ01_LOCUS23351</name>
</gene>
<dbReference type="GO" id="GO:0005525">
    <property type="term" value="F:GTP binding"/>
    <property type="evidence" value="ECO:0007669"/>
    <property type="project" value="UniProtKB-KW"/>
</dbReference>
<dbReference type="Gene3D" id="3.90.550.10">
    <property type="entry name" value="Spore Coat Polysaccharide Biosynthesis Protein SpsA, Chain A"/>
    <property type="match status" value="1"/>
</dbReference>
<evidence type="ECO:0008006" key="6">
    <source>
        <dbReference type="Google" id="ProtNLM"/>
    </source>
</evidence>
<dbReference type="InterPro" id="IPR029044">
    <property type="entry name" value="Nucleotide-diphossugar_trans"/>
</dbReference>
<evidence type="ECO:0000256" key="3">
    <source>
        <dbReference type="ARBA" id="ARBA00022741"/>
    </source>
</evidence>
<dbReference type="EMBL" id="UINC01001093">
    <property type="protein sequence ID" value="SUZ70497.1"/>
    <property type="molecule type" value="Genomic_DNA"/>
</dbReference>